<gene>
    <name evidence="5" type="ORF">GCM10008933_38310</name>
</gene>
<protein>
    <recommendedName>
        <fullName evidence="4">Exonuclease domain-containing protein</fullName>
    </recommendedName>
</protein>
<name>A0ABN0YPW4_9BACL</name>
<keyword evidence="2" id="KW-0378">Hydrolase</keyword>
<dbReference type="EMBL" id="BAAACX010000017">
    <property type="protein sequence ID" value="GAA0404253.1"/>
    <property type="molecule type" value="Genomic_DNA"/>
</dbReference>
<accession>A0ABN0YPW4</accession>
<organism evidence="5 6">
    <name type="scientific">Paenibacillus motobuensis</name>
    <dbReference type="NCBI Taxonomy" id="295324"/>
    <lineage>
        <taxon>Bacteria</taxon>
        <taxon>Bacillati</taxon>
        <taxon>Bacillota</taxon>
        <taxon>Bacilli</taxon>
        <taxon>Bacillales</taxon>
        <taxon>Paenibacillaceae</taxon>
        <taxon>Paenibacillus</taxon>
    </lineage>
</organism>
<feature type="domain" description="Exonuclease" evidence="4">
    <location>
        <begin position="3"/>
        <end position="182"/>
    </location>
</feature>
<dbReference type="Gene3D" id="3.30.420.10">
    <property type="entry name" value="Ribonuclease H-like superfamily/Ribonuclease H"/>
    <property type="match status" value="1"/>
</dbReference>
<proteinExistence type="predicted"/>
<evidence type="ECO:0000313" key="5">
    <source>
        <dbReference type="EMBL" id="GAA0404253.1"/>
    </source>
</evidence>
<dbReference type="RefSeq" id="WP_343863859.1">
    <property type="nucleotide sequence ID" value="NZ_BAAACX010000017.1"/>
</dbReference>
<dbReference type="PANTHER" id="PTHR23044">
    <property type="entry name" value="3'-5' EXONUCLEASE ERI1-RELATED"/>
    <property type="match status" value="1"/>
</dbReference>
<evidence type="ECO:0000259" key="4">
    <source>
        <dbReference type="SMART" id="SM00479"/>
    </source>
</evidence>
<dbReference type="InterPro" id="IPR047201">
    <property type="entry name" value="ERI-1_3'hExo-like"/>
</dbReference>
<evidence type="ECO:0000256" key="1">
    <source>
        <dbReference type="ARBA" id="ARBA00022722"/>
    </source>
</evidence>
<sequence length="219" mass="25312">MSTYIIFDLEFTVVRNHHHLADIIEIGAIKCRERDGTPVITDRFQSYVKPSRQYKLTPETTPFTGITQEQVDQAPSFPEMLEAFLEWIGDDVYYLCAWGPDDKYQMIQHCRYHNIPLDCLQKYNDIQLAFTRLHSPDHRQRFGLKRALDLLQLPFVGEPHRALNDAFNTAVIFSSIFPNIIIVENNAAKEQLYVSELVYSTGQEENLPFSQLAKLLGMA</sequence>
<evidence type="ECO:0000256" key="2">
    <source>
        <dbReference type="ARBA" id="ARBA00022801"/>
    </source>
</evidence>
<dbReference type="Proteomes" id="UP001500340">
    <property type="component" value="Unassembled WGS sequence"/>
</dbReference>
<reference evidence="5 6" key="1">
    <citation type="journal article" date="2019" name="Int. J. Syst. Evol. Microbiol.">
        <title>The Global Catalogue of Microorganisms (GCM) 10K type strain sequencing project: providing services to taxonomists for standard genome sequencing and annotation.</title>
        <authorList>
            <consortium name="The Broad Institute Genomics Platform"/>
            <consortium name="The Broad Institute Genome Sequencing Center for Infectious Disease"/>
            <person name="Wu L."/>
            <person name="Ma J."/>
        </authorList>
    </citation>
    <scope>NUCLEOTIDE SEQUENCE [LARGE SCALE GENOMIC DNA]</scope>
    <source>
        <strain evidence="5 6">JCM 12774</strain>
    </source>
</reference>
<dbReference type="Pfam" id="PF00929">
    <property type="entry name" value="RNase_T"/>
    <property type="match status" value="1"/>
</dbReference>
<evidence type="ECO:0000313" key="6">
    <source>
        <dbReference type="Proteomes" id="UP001500340"/>
    </source>
</evidence>
<dbReference type="SMART" id="SM00479">
    <property type="entry name" value="EXOIII"/>
    <property type="match status" value="1"/>
</dbReference>
<keyword evidence="3" id="KW-0269">Exonuclease</keyword>
<evidence type="ECO:0000256" key="3">
    <source>
        <dbReference type="ARBA" id="ARBA00022839"/>
    </source>
</evidence>
<dbReference type="InterPro" id="IPR036397">
    <property type="entry name" value="RNaseH_sf"/>
</dbReference>
<keyword evidence="1" id="KW-0540">Nuclease</keyword>
<dbReference type="PANTHER" id="PTHR23044:SF61">
    <property type="entry name" value="3'-5' EXORIBONUCLEASE 1-RELATED"/>
    <property type="match status" value="1"/>
</dbReference>
<comment type="caution">
    <text evidence="5">The sequence shown here is derived from an EMBL/GenBank/DDBJ whole genome shotgun (WGS) entry which is preliminary data.</text>
</comment>
<dbReference type="CDD" id="cd06133">
    <property type="entry name" value="ERI-1_3'hExo_like"/>
    <property type="match status" value="1"/>
</dbReference>
<dbReference type="InterPro" id="IPR051274">
    <property type="entry name" value="3-5_Exoribonuclease"/>
</dbReference>
<keyword evidence="6" id="KW-1185">Reference proteome</keyword>
<dbReference type="InterPro" id="IPR012337">
    <property type="entry name" value="RNaseH-like_sf"/>
</dbReference>
<dbReference type="SUPFAM" id="SSF53098">
    <property type="entry name" value="Ribonuclease H-like"/>
    <property type="match status" value="1"/>
</dbReference>
<dbReference type="InterPro" id="IPR013520">
    <property type="entry name" value="Ribonucl_H"/>
</dbReference>